<keyword evidence="3" id="KW-1185">Reference proteome</keyword>
<accession>A0A1D1W635</accession>
<reference evidence="2 3" key="1">
    <citation type="journal article" date="2016" name="Nat. Commun.">
        <title>Extremotolerant tardigrade genome and improved radiotolerance of human cultured cells by tardigrade-unique protein.</title>
        <authorList>
            <person name="Hashimoto T."/>
            <person name="Horikawa D.D."/>
            <person name="Saito Y."/>
            <person name="Kuwahara H."/>
            <person name="Kozuka-Hata H."/>
            <person name="Shin-I T."/>
            <person name="Minakuchi Y."/>
            <person name="Ohishi K."/>
            <person name="Motoyama A."/>
            <person name="Aizu T."/>
            <person name="Enomoto A."/>
            <person name="Kondo K."/>
            <person name="Tanaka S."/>
            <person name="Hara Y."/>
            <person name="Koshikawa S."/>
            <person name="Sagara H."/>
            <person name="Miura T."/>
            <person name="Yokobori S."/>
            <person name="Miyagawa K."/>
            <person name="Suzuki Y."/>
            <person name="Kubo T."/>
            <person name="Oyama M."/>
            <person name="Kohara Y."/>
            <person name="Fujiyama A."/>
            <person name="Arakawa K."/>
            <person name="Katayama T."/>
            <person name="Toyoda A."/>
            <person name="Kunieda T."/>
        </authorList>
    </citation>
    <scope>NUCLEOTIDE SEQUENCE [LARGE SCALE GENOMIC DNA]</scope>
    <source>
        <strain evidence="2 3">YOKOZUNA-1</strain>
    </source>
</reference>
<sequence>MEADKQKDESNRKRDELMAAVMMEALKGLKIEHRFEMSSTGKSSKENTEDLNSIKQ</sequence>
<protein>
    <submittedName>
        <fullName evidence="2">Uncharacterized protein</fullName>
    </submittedName>
</protein>
<dbReference type="Proteomes" id="UP000186922">
    <property type="component" value="Unassembled WGS sequence"/>
</dbReference>
<evidence type="ECO:0000313" key="2">
    <source>
        <dbReference type="EMBL" id="GAV08756.1"/>
    </source>
</evidence>
<gene>
    <name evidence="2" type="primary">RvY_18404-1</name>
    <name evidence="2" type="synonym">RvY_18404.1</name>
    <name evidence="2" type="ORF">RvY_18404</name>
</gene>
<comment type="caution">
    <text evidence="2">The sequence shown here is derived from an EMBL/GenBank/DDBJ whole genome shotgun (WGS) entry which is preliminary data.</text>
</comment>
<feature type="region of interest" description="Disordered" evidence="1">
    <location>
        <begin position="35"/>
        <end position="56"/>
    </location>
</feature>
<dbReference type="AlphaFoldDB" id="A0A1D1W635"/>
<dbReference type="EMBL" id="BDGG01000018">
    <property type="protein sequence ID" value="GAV08756.1"/>
    <property type="molecule type" value="Genomic_DNA"/>
</dbReference>
<evidence type="ECO:0000313" key="3">
    <source>
        <dbReference type="Proteomes" id="UP000186922"/>
    </source>
</evidence>
<proteinExistence type="predicted"/>
<name>A0A1D1W635_RAMVA</name>
<organism evidence="2 3">
    <name type="scientific">Ramazzottius varieornatus</name>
    <name type="common">Water bear</name>
    <name type="synonym">Tardigrade</name>
    <dbReference type="NCBI Taxonomy" id="947166"/>
    <lineage>
        <taxon>Eukaryota</taxon>
        <taxon>Metazoa</taxon>
        <taxon>Ecdysozoa</taxon>
        <taxon>Tardigrada</taxon>
        <taxon>Eutardigrada</taxon>
        <taxon>Parachela</taxon>
        <taxon>Hypsibioidea</taxon>
        <taxon>Ramazzottiidae</taxon>
        <taxon>Ramazzottius</taxon>
    </lineage>
</organism>
<evidence type="ECO:0000256" key="1">
    <source>
        <dbReference type="SAM" id="MobiDB-lite"/>
    </source>
</evidence>